<proteinExistence type="predicted"/>
<name>A0A7J8WPX5_GOSAI</name>
<accession>A0A7J8WPX5</accession>
<dbReference type="AlphaFoldDB" id="A0A7J8WPX5"/>
<protein>
    <submittedName>
        <fullName evidence="1">Uncharacterized protein</fullName>
    </submittedName>
</protein>
<reference evidence="1 2" key="1">
    <citation type="journal article" date="2019" name="Genome Biol. Evol.">
        <title>Insights into the evolution of the New World diploid cottons (Gossypium, subgenus Houzingenia) based on genome sequencing.</title>
        <authorList>
            <person name="Grover C.E."/>
            <person name="Arick M.A. 2nd"/>
            <person name="Thrash A."/>
            <person name="Conover J.L."/>
            <person name="Sanders W.S."/>
            <person name="Peterson D.G."/>
            <person name="Frelichowski J.E."/>
            <person name="Scheffler J.A."/>
            <person name="Scheffler B.E."/>
            <person name="Wendel J.F."/>
        </authorList>
    </citation>
    <scope>NUCLEOTIDE SEQUENCE [LARGE SCALE GENOMIC DNA]</scope>
    <source>
        <strain evidence="1">185</strain>
        <tissue evidence="1">Leaf</tissue>
    </source>
</reference>
<comment type="caution">
    <text evidence="1">The sequence shown here is derived from an EMBL/GenBank/DDBJ whole genome shotgun (WGS) entry which is preliminary data.</text>
</comment>
<sequence>MSSVVQKQHENFRTAKKIMTNLEDFLRGQVTLARQSAITNLMNS</sequence>
<evidence type="ECO:0000313" key="1">
    <source>
        <dbReference type="EMBL" id="MBA0676993.1"/>
    </source>
</evidence>
<dbReference type="Proteomes" id="UP000593577">
    <property type="component" value="Unassembled WGS sequence"/>
</dbReference>
<keyword evidence="2" id="KW-1185">Reference proteome</keyword>
<evidence type="ECO:0000313" key="2">
    <source>
        <dbReference type="Proteomes" id="UP000593577"/>
    </source>
</evidence>
<dbReference type="EMBL" id="JABFAA010000002">
    <property type="protein sequence ID" value="MBA0676993.1"/>
    <property type="molecule type" value="Genomic_DNA"/>
</dbReference>
<gene>
    <name evidence="1" type="ORF">Goari_018423</name>
</gene>
<organism evidence="1 2">
    <name type="scientific">Gossypium aridum</name>
    <name type="common">American cotton</name>
    <name type="synonym">Erioxylum aridum</name>
    <dbReference type="NCBI Taxonomy" id="34290"/>
    <lineage>
        <taxon>Eukaryota</taxon>
        <taxon>Viridiplantae</taxon>
        <taxon>Streptophyta</taxon>
        <taxon>Embryophyta</taxon>
        <taxon>Tracheophyta</taxon>
        <taxon>Spermatophyta</taxon>
        <taxon>Magnoliopsida</taxon>
        <taxon>eudicotyledons</taxon>
        <taxon>Gunneridae</taxon>
        <taxon>Pentapetalae</taxon>
        <taxon>rosids</taxon>
        <taxon>malvids</taxon>
        <taxon>Malvales</taxon>
        <taxon>Malvaceae</taxon>
        <taxon>Malvoideae</taxon>
        <taxon>Gossypium</taxon>
    </lineage>
</organism>